<proteinExistence type="predicted"/>
<evidence type="ECO:0000313" key="2">
    <source>
        <dbReference type="Proteomes" id="UP000054600"/>
    </source>
</evidence>
<accession>A0A0W0YIU8</accession>
<keyword evidence="2" id="KW-1185">Reference proteome</keyword>
<comment type="caution">
    <text evidence="1">The sequence shown here is derived from an EMBL/GenBank/DDBJ whole genome shotgun (WGS) entry which is preliminary data.</text>
</comment>
<reference evidence="1 2" key="1">
    <citation type="submission" date="2015-11" db="EMBL/GenBank/DDBJ databases">
        <title>Genomic analysis of 38 Legionella species identifies large and diverse effector repertoires.</title>
        <authorList>
            <person name="Burstein D."/>
            <person name="Amaro F."/>
            <person name="Zusman T."/>
            <person name="Lifshitz Z."/>
            <person name="Cohen O."/>
            <person name="Gilbert J.A."/>
            <person name="Pupko T."/>
            <person name="Shuman H.A."/>
            <person name="Segal G."/>
        </authorList>
    </citation>
    <scope>NUCLEOTIDE SEQUENCE [LARGE SCALE GENOMIC DNA]</scope>
    <source>
        <strain evidence="1 2">ATCC 49655</strain>
    </source>
</reference>
<dbReference type="EMBL" id="LNYW01000074">
    <property type="protein sequence ID" value="KTD56435.1"/>
    <property type="molecule type" value="Genomic_DNA"/>
</dbReference>
<sequence>MDTVTEQKSTFRRWLYWFVPTLFYFFQTGIQALPSLTHDYVQGHYLLNDNGYSLFGLNKVRTLIYSMHMEQHIMDHLNV</sequence>
<dbReference type="RefSeq" id="WP_018576530.1">
    <property type="nucleotide sequence ID" value="NZ_KB892387.1"/>
</dbReference>
<gene>
    <name evidence="1" type="ORF">Lsha_2834</name>
</gene>
<dbReference type="Proteomes" id="UP000054600">
    <property type="component" value="Unassembled WGS sequence"/>
</dbReference>
<dbReference type="PATRIC" id="fig|1122169.6.peg.3259"/>
<organism evidence="1 2">
    <name type="scientific">Legionella shakespearei DSM 23087</name>
    <dbReference type="NCBI Taxonomy" id="1122169"/>
    <lineage>
        <taxon>Bacteria</taxon>
        <taxon>Pseudomonadati</taxon>
        <taxon>Pseudomonadota</taxon>
        <taxon>Gammaproteobacteria</taxon>
        <taxon>Legionellales</taxon>
        <taxon>Legionellaceae</taxon>
        <taxon>Legionella</taxon>
    </lineage>
</organism>
<evidence type="ECO:0000313" key="1">
    <source>
        <dbReference type="EMBL" id="KTD56435.1"/>
    </source>
</evidence>
<dbReference type="AlphaFoldDB" id="A0A0W0YIU8"/>
<name>A0A0W0YIU8_9GAMM</name>
<protein>
    <submittedName>
        <fullName evidence="1">Uncharacterized protein</fullName>
    </submittedName>
</protein>